<organism evidence="2 3">
    <name type="scientific">Puccinia striiformis</name>
    <dbReference type="NCBI Taxonomy" id="27350"/>
    <lineage>
        <taxon>Eukaryota</taxon>
        <taxon>Fungi</taxon>
        <taxon>Dikarya</taxon>
        <taxon>Basidiomycota</taxon>
        <taxon>Pucciniomycotina</taxon>
        <taxon>Pucciniomycetes</taxon>
        <taxon>Pucciniales</taxon>
        <taxon>Pucciniaceae</taxon>
        <taxon>Puccinia</taxon>
    </lineage>
</organism>
<dbReference type="VEuPathDB" id="FungiDB:PSTT_12914"/>
<sequence length="120" mass="13271">MSSKTLDLMPLTLLLQITSREKGDYNKHDSQADEQDDGEGGEEAEGRQPNLGNSKVVIALAEESSLSVRSIDWLLVLISMNMNISSEILTPSSVLVVLVLQPPQRKIIRMAKINLQTVLR</sequence>
<protein>
    <submittedName>
        <fullName evidence="2">Uncharacterized protein</fullName>
    </submittedName>
</protein>
<evidence type="ECO:0000256" key="1">
    <source>
        <dbReference type="SAM" id="MobiDB-lite"/>
    </source>
</evidence>
<accession>A0A2S4UU25</accession>
<evidence type="ECO:0000313" key="2">
    <source>
        <dbReference type="EMBL" id="POW00786.1"/>
    </source>
</evidence>
<feature type="compositionally biased region" description="Basic and acidic residues" evidence="1">
    <location>
        <begin position="22"/>
        <end position="31"/>
    </location>
</feature>
<keyword evidence="3" id="KW-1185">Reference proteome</keyword>
<feature type="compositionally biased region" description="Acidic residues" evidence="1">
    <location>
        <begin position="32"/>
        <end position="43"/>
    </location>
</feature>
<comment type="caution">
    <text evidence="2">The sequence shown here is derived from an EMBL/GenBank/DDBJ whole genome shotgun (WGS) entry which is preliminary data.</text>
</comment>
<proteinExistence type="predicted"/>
<dbReference type="Proteomes" id="UP000239156">
    <property type="component" value="Unassembled WGS sequence"/>
</dbReference>
<dbReference type="AlphaFoldDB" id="A0A2S4UU25"/>
<feature type="region of interest" description="Disordered" evidence="1">
    <location>
        <begin position="22"/>
        <end position="50"/>
    </location>
</feature>
<evidence type="ECO:0000313" key="3">
    <source>
        <dbReference type="Proteomes" id="UP000239156"/>
    </source>
</evidence>
<dbReference type="EMBL" id="PKSL01000171">
    <property type="protein sequence ID" value="POW00786.1"/>
    <property type="molecule type" value="Genomic_DNA"/>
</dbReference>
<name>A0A2S4UU25_9BASI</name>
<gene>
    <name evidence="2" type="ORF">PSTT_12914</name>
</gene>
<reference evidence="2" key="1">
    <citation type="submission" date="2017-12" db="EMBL/GenBank/DDBJ databases">
        <title>Gene loss provides genomic basis for host adaptation in cereal stripe rust fungi.</title>
        <authorList>
            <person name="Xia C."/>
        </authorList>
    </citation>
    <scope>NUCLEOTIDE SEQUENCE [LARGE SCALE GENOMIC DNA]</scope>
    <source>
        <strain evidence="2">93-210</strain>
    </source>
</reference>